<feature type="compositionally biased region" description="Basic and acidic residues" evidence="1">
    <location>
        <begin position="32"/>
        <end position="46"/>
    </location>
</feature>
<keyword evidence="3" id="KW-1185">Reference proteome</keyword>
<evidence type="ECO:0000256" key="1">
    <source>
        <dbReference type="SAM" id="MobiDB-lite"/>
    </source>
</evidence>
<feature type="region of interest" description="Disordered" evidence="1">
    <location>
        <begin position="1"/>
        <end position="64"/>
    </location>
</feature>
<dbReference type="RefSeq" id="WP_343933424.1">
    <property type="nucleotide sequence ID" value="NZ_BAAABU010000003.1"/>
</dbReference>
<sequence>MSTTTETGFQGGDVPEDTGTTDVLPETPEQDQEQHDHEHEHNHDGGELTPMCSGNGCVQKTSSN</sequence>
<protein>
    <submittedName>
        <fullName evidence="2">Uncharacterized protein</fullName>
    </submittedName>
</protein>
<evidence type="ECO:0000313" key="2">
    <source>
        <dbReference type="EMBL" id="GAA0221965.1"/>
    </source>
</evidence>
<dbReference type="EMBL" id="BAAABU010000003">
    <property type="protein sequence ID" value="GAA0221965.1"/>
    <property type="molecule type" value="Genomic_DNA"/>
</dbReference>
<reference evidence="3" key="1">
    <citation type="journal article" date="2019" name="Int. J. Syst. Evol. Microbiol.">
        <title>The Global Catalogue of Microorganisms (GCM) 10K type strain sequencing project: providing services to taxonomists for standard genome sequencing and annotation.</title>
        <authorList>
            <consortium name="The Broad Institute Genomics Platform"/>
            <consortium name="The Broad Institute Genome Sequencing Center for Infectious Disease"/>
            <person name="Wu L."/>
            <person name="Ma J."/>
        </authorList>
    </citation>
    <scope>NUCLEOTIDE SEQUENCE [LARGE SCALE GENOMIC DNA]</scope>
    <source>
        <strain evidence="3">JCM 3380</strain>
    </source>
</reference>
<gene>
    <name evidence="2" type="ORF">GCM10010492_20140</name>
</gene>
<accession>A0ABP3D2X9</accession>
<comment type="caution">
    <text evidence="2">The sequence shown here is derived from an EMBL/GenBank/DDBJ whole genome shotgun (WGS) entry which is preliminary data.</text>
</comment>
<name>A0ABP3D2X9_9PSEU</name>
<organism evidence="2 3">
    <name type="scientific">Saccharothrix mutabilis subsp. mutabilis</name>
    <dbReference type="NCBI Taxonomy" id="66855"/>
    <lineage>
        <taxon>Bacteria</taxon>
        <taxon>Bacillati</taxon>
        <taxon>Actinomycetota</taxon>
        <taxon>Actinomycetes</taxon>
        <taxon>Pseudonocardiales</taxon>
        <taxon>Pseudonocardiaceae</taxon>
        <taxon>Saccharothrix</taxon>
    </lineage>
</organism>
<evidence type="ECO:0000313" key="3">
    <source>
        <dbReference type="Proteomes" id="UP001500416"/>
    </source>
</evidence>
<proteinExistence type="predicted"/>
<dbReference type="Proteomes" id="UP001500416">
    <property type="component" value="Unassembled WGS sequence"/>
</dbReference>